<keyword evidence="1" id="KW-0732">Signal</keyword>
<accession>A0A5B9QTU8</accession>
<protein>
    <submittedName>
        <fullName evidence="2">Uncharacterized protein</fullName>
    </submittedName>
</protein>
<keyword evidence="3" id="KW-1185">Reference proteome</keyword>
<evidence type="ECO:0000313" key="3">
    <source>
        <dbReference type="Proteomes" id="UP000323917"/>
    </source>
</evidence>
<feature type="signal peptide" evidence="1">
    <location>
        <begin position="1"/>
        <end position="23"/>
    </location>
</feature>
<evidence type="ECO:0000313" key="2">
    <source>
        <dbReference type="EMBL" id="QEG37343.1"/>
    </source>
</evidence>
<feature type="chain" id="PRO_5022947534" evidence="1">
    <location>
        <begin position="24"/>
        <end position="252"/>
    </location>
</feature>
<dbReference type="Proteomes" id="UP000323917">
    <property type="component" value="Chromosome"/>
</dbReference>
<dbReference type="OrthoDB" id="291789at2"/>
<organism evidence="2 3">
    <name type="scientific">Bythopirellula goksoeyrii</name>
    <dbReference type="NCBI Taxonomy" id="1400387"/>
    <lineage>
        <taxon>Bacteria</taxon>
        <taxon>Pseudomonadati</taxon>
        <taxon>Planctomycetota</taxon>
        <taxon>Planctomycetia</taxon>
        <taxon>Pirellulales</taxon>
        <taxon>Lacipirellulaceae</taxon>
        <taxon>Bythopirellula</taxon>
    </lineage>
</organism>
<gene>
    <name evidence="2" type="ORF">Pr1d_46840</name>
</gene>
<proteinExistence type="predicted"/>
<dbReference type="AlphaFoldDB" id="A0A5B9QTU8"/>
<dbReference type="KEGG" id="bgok:Pr1d_46840"/>
<sequence length="252" mass="28322" precursor="true">MRNTLSLLAATLTSILLTNSGEAQESTEHLSPSTNASFPYAPPEAFHRHSSTYAEGVLRGSAVLVQALGNYELESAQAASIGEDAYSKYLDNKVKHVRTAFAVKDTRRDHYHSDRIARKLHTLELRQVNRMLELQEALEYQLTDFDLDWETGTVYWPTMAASPRFARHRQEVERVMARIAAYGSYVPEIERTKLSQACDQFRDTLYKEMLARGGDKVPTVRAEYDAVSRLLKGLEYSPVLLSQASGSALSMN</sequence>
<evidence type="ECO:0000256" key="1">
    <source>
        <dbReference type="SAM" id="SignalP"/>
    </source>
</evidence>
<reference evidence="2 3" key="1">
    <citation type="submission" date="2019-08" db="EMBL/GenBank/DDBJ databases">
        <title>Deep-cultivation of Planctomycetes and their phenomic and genomic characterization uncovers novel biology.</title>
        <authorList>
            <person name="Wiegand S."/>
            <person name="Jogler M."/>
            <person name="Boedeker C."/>
            <person name="Pinto D."/>
            <person name="Vollmers J."/>
            <person name="Rivas-Marin E."/>
            <person name="Kohn T."/>
            <person name="Peeters S.H."/>
            <person name="Heuer A."/>
            <person name="Rast P."/>
            <person name="Oberbeckmann S."/>
            <person name="Bunk B."/>
            <person name="Jeske O."/>
            <person name="Meyerdierks A."/>
            <person name="Storesund J.E."/>
            <person name="Kallscheuer N."/>
            <person name="Luecker S."/>
            <person name="Lage O.M."/>
            <person name="Pohl T."/>
            <person name="Merkel B.J."/>
            <person name="Hornburger P."/>
            <person name="Mueller R.-W."/>
            <person name="Bruemmer F."/>
            <person name="Labrenz M."/>
            <person name="Spormann A.M."/>
            <person name="Op den Camp H."/>
            <person name="Overmann J."/>
            <person name="Amann R."/>
            <person name="Jetten M.S.M."/>
            <person name="Mascher T."/>
            <person name="Medema M.H."/>
            <person name="Devos D.P."/>
            <person name="Kaster A.-K."/>
            <person name="Ovreas L."/>
            <person name="Rohde M."/>
            <person name="Galperin M.Y."/>
            <person name="Jogler C."/>
        </authorList>
    </citation>
    <scope>NUCLEOTIDE SEQUENCE [LARGE SCALE GENOMIC DNA]</scope>
    <source>
        <strain evidence="2 3">Pr1d</strain>
    </source>
</reference>
<dbReference type="EMBL" id="CP042913">
    <property type="protein sequence ID" value="QEG37343.1"/>
    <property type="molecule type" value="Genomic_DNA"/>
</dbReference>
<dbReference type="RefSeq" id="WP_148075592.1">
    <property type="nucleotide sequence ID" value="NZ_CP042913.1"/>
</dbReference>
<name>A0A5B9QTU8_9BACT</name>